<dbReference type="AlphaFoldDB" id="A0A1I7IKH6"/>
<sequence>MQRAAAAHEDASMTTETATRARTLVDLPSPKGVPVLGNALKMDPKRIHLVLEEWERELGPVFTIRLGPQQVLVCADAGMLQTALRERPDKYRRFSPIESVLKEMGGNGVFSVEGEGWRPQRQLVMHALASTNFPAFFPAMHAITERLHRHWRRAAEHGEIVDMGKDLARYTVDVTTALAFGEDPNTLEKPGDAIQDHMALIFPMIMARVNAPFPLWRYIKLPRDREFDRSLRVVQEHVHGLIERTRKRMAGLPPLHPHNLLEAMLQSSAQPGSGITDDIIFANVMTVLLAGEDTTAHTLAWTMYFLGTRPDIQPRMHAAAVEALGEARVCPAFDDIKRLDFFEAVAHEATRLKPVVPALYLETVTDTVLGDVALPPGTPIFFLLRPSMLDSDHFANPAAFLPERWEAGHHQVQPHDTRAYAQFGAGPRVCPGRHLAGVELRLVLSMLARNFTLELAVDPATIAEVSAFTMRPSAMPVRLTPRPD</sequence>
<dbReference type="CDD" id="cd11083">
    <property type="entry name" value="CYP_unk"/>
    <property type="match status" value="1"/>
</dbReference>
<keyword evidence="4" id="KW-0503">Monooxygenase</keyword>
<dbReference type="PROSITE" id="PS00086">
    <property type="entry name" value="CYTOCHROME_P450"/>
    <property type="match status" value="1"/>
</dbReference>
<dbReference type="InterPro" id="IPR002401">
    <property type="entry name" value="Cyt_P450_E_grp-I"/>
</dbReference>
<dbReference type="PANTHER" id="PTHR24305:SF166">
    <property type="entry name" value="CYTOCHROME P450 12A4, MITOCHONDRIAL-RELATED"/>
    <property type="match status" value="1"/>
</dbReference>
<gene>
    <name evidence="5" type="ORF">SAMN05216552_1008101</name>
</gene>
<keyword evidence="3 4" id="KW-0408">Iron</keyword>
<dbReference type="Proteomes" id="UP000199391">
    <property type="component" value="Unassembled WGS sequence"/>
</dbReference>
<dbReference type="PRINTS" id="PR00385">
    <property type="entry name" value="P450"/>
</dbReference>
<dbReference type="Pfam" id="PF00067">
    <property type="entry name" value="p450"/>
    <property type="match status" value="1"/>
</dbReference>
<evidence type="ECO:0000256" key="1">
    <source>
        <dbReference type="ARBA" id="ARBA00001971"/>
    </source>
</evidence>
<dbReference type="InterPro" id="IPR017972">
    <property type="entry name" value="Cyt_P450_CS"/>
</dbReference>
<dbReference type="GO" id="GO:0016705">
    <property type="term" value="F:oxidoreductase activity, acting on paired donors, with incorporation or reduction of molecular oxygen"/>
    <property type="evidence" value="ECO:0007669"/>
    <property type="project" value="InterPro"/>
</dbReference>
<keyword evidence="3 4" id="KW-0349">Heme</keyword>
<dbReference type="STRING" id="1035707.SAMN05216552_1008101"/>
<evidence type="ECO:0000313" key="6">
    <source>
        <dbReference type="Proteomes" id="UP000199391"/>
    </source>
</evidence>
<dbReference type="InterPro" id="IPR050121">
    <property type="entry name" value="Cytochrome_P450_monoxygenase"/>
</dbReference>
<evidence type="ECO:0000256" key="3">
    <source>
        <dbReference type="PIRSR" id="PIRSR602401-1"/>
    </source>
</evidence>
<dbReference type="PANTHER" id="PTHR24305">
    <property type="entry name" value="CYTOCHROME P450"/>
    <property type="match status" value="1"/>
</dbReference>
<evidence type="ECO:0000313" key="5">
    <source>
        <dbReference type="EMBL" id="SFU73437.1"/>
    </source>
</evidence>
<evidence type="ECO:0000256" key="4">
    <source>
        <dbReference type="RuleBase" id="RU000461"/>
    </source>
</evidence>
<comment type="cofactor">
    <cofactor evidence="1 3">
        <name>heme</name>
        <dbReference type="ChEBI" id="CHEBI:30413"/>
    </cofactor>
</comment>
<dbReference type="EMBL" id="FPBO01000008">
    <property type="protein sequence ID" value="SFU73437.1"/>
    <property type="molecule type" value="Genomic_DNA"/>
</dbReference>
<reference evidence="6" key="1">
    <citation type="submission" date="2016-10" db="EMBL/GenBank/DDBJ databases">
        <authorList>
            <person name="Varghese N."/>
            <person name="Submissions S."/>
        </authorList>
    </citation>
    <scope>NUCLEOTIDE SEQUENCE [LARGE SCALE GENOMIC DNA]</scope>
    <source>
        <strain evidence="6">CGMCC 1.11014</strain>
    </source>
</reference>
<feature type="binding site" description="axial binding residue" evidence="3">
    <location>
        <position position="430"/>
    </location>
    <ligand>
        <name>heme</name>
        <dbReference type="ChEBI" id="CHEBI:30413"/>
    </ligand>
    <ligandPart>
        <name>Fe</name>
        <dbReference type="ChEBI" id="CHEBI:18248"/>
    </ligandPart>
</feature>
<organism evidence="5 6">
    <name type="scientific">Pseudoduganella namucuonensis</name>
    <dbReference type="NCBI Taxonomy" id="1035707"/>
    <lineage>
        <taxon>Bacteria</taxon>
        <taxon>Pseudomonadati</taxon>
        <taxon>Pseudomonadota</taxon>
        <taxon>Betaproteobacteria</taxon>
        <taxon>Burkholderiales</taxon>
        <taxon>Oxalobacteraceae</taxon>
        <taxon>Telluria group</taxon>
        <taxon>Pseudoduganella</taxon>
    </lineage>
</organism>
<dbReference type="SUPFAM" id="SSF48264">
    <property type="entry name" value="Cytochrome P450"/>
    <property type="match status" value="1"/>
</dbReference>
<comment type="similarity">
    <text evidence="2 4">Belongs to the cytochrome P450 family.</text>
</comment>
<keyword evidence="3 4" id="KW-0479">Metal-binding</keyword>
<dbReference type="RefSeq" id="WP_229489952.1">
    <property type="nucleotide sequence ID" value="NZ_FPBO01000008.1"/>
</dbReference>
<dbReference type="InterPro" id="IPR036396">
    <property type="entry name" value="Cyt_P450_sf"/>
</dbReference>
<dbReference type="Gene3D" id="1.10.630.10">
    <property type="entry name" value="Cytochrome P450"/>
    <property type="match status" value="1"/>
</dbReference>
<dbReference type="PRINTS" id="PR00463">
    <property type="entry name" value="EP450I"/>
</dbReference>
<dbReference type="GO" id="GO:0005506">
    <property type="term" value="F:iron ion binding"/>
    <property type="evidence" value="ECO:0007669"/>
    <property type="project" value="InterPro"/>
</dbReference>
<keyword evidence="4" id="KW-0560">Oxidoreductase</keyword>
<accession>A0A1I7IKH6</accession>
<evidence type="ECO:0000256" key="2">
    <source>
        <dbReference type="ARBA" id="ARBA00010617"/>
    </source>
</evidence>
<keyword evidence="6" id="KW-1185">Reference proteome</keyword>
<dbReference type="GO" id="GO:0020037">
    <property type="term" value="F:heme binding"/>
    <property type="evidence" value="ECO:0007669"/>
    <property type="project" value="InterPro"/>
</dbReference>
<proteinExistence type="inferred from homology"/>
<dbReference type="GO" id="GO:0004497">
    <property type="term" value="F:monooxygenase activity"/>
    <property type="evidence" value="ECO:0007669"/>
    <property type="project" value="UniProtKB-KW"/>
</dbReference>
<dbReference type="InterPro" id="IPR001128">
    <property type="entry name" value="Cyt_P450"/>
</dbReference>
<protein>
    <submittedName>
        <fullName evidence="5">Cytochrome P450</fullName>
    </submittedName>
</protein>
<name>A0A1I7IKH6_9BURK</name>